<dbReference type="Proteomes" id="UP001054837">
    <property type="component" value="Unassembled WGS sequence"/>
</dbReference>
<proteinExistence type="predicted"/>
<keyword evidence="1" id="KW-0472">Membrane</keyword>
<sequence length="85" mass="9276">MDTSPGACAVPFWNTEGSRYLLFEALHSLLLLLSTPYALLPSVILDAFVYSSASRETSRAPVDTSLGACAVRVSNTEESRYLLFD</sequence>
<keyword evidence="1" id="KW-1133">Transmembrane helix</keyword>
<organism evidence="2 3">
    <name type="scientific">Caerostris darwini</name>
    <dbReference type="NCBI Taxonomy" id="1538125"/>
    <lineage>
        <taxon>Eukaryota</taxon>
        <taxon>Metazoa</taxon>
        <taxon>Ecdysozoa</taxon>
        <taxon>Arthropoda</taxon>
        <taxon>Chelicerata</taxon>
        <taxon>Arachnida</taxon>
        <taxon>Araneae</taxon>
        <taxon>Araneomorphae</taxon>
        <taxon>Entelegynae</taxon>
        <taxon>Araneoidea</taxon>
        <taxon>Araneidae</taxon>
        <taxon>Caerostris</taxon>
    </lineage>
</organism>
<evidence type="ECO:0000313" key="3">
    <source>
        <dbReference type="Proteomes" id="UP001054837"/>
    </source>
</evidence>
<keyword evidence="3" id="KW-1185">Reference proteome</keyword>
<dbReference type="EMBL" id="BPLQ01008660">
    <property type="protein sequence ID" value="GIY38722.1"/>
    <property type="molecule type" value="Genomic_DNA"/>
</dbReference>
<reference evidence="2 3" key="1">
    <citation type="submission" date="2021-06" db="EMBL/GenBank/DDBJ databases">
        <title>Caerostris darwini draft genome.</title>
        <authorList>
            <person name="Kono N."/>
            <person name="Arakawa K."/>
        </authorList>
    </citation>
    <scope>NUCLEOTIDE SEQUENCE [LARGE SCALE GENOMIC DNA]</scope>
</reference>
<keyword evidence="1" id="KW-0812">Transmembrane</keyword>
<evidence type="ECO:0000256" key="1">
    <source>
        <dbReference type="SAM" id="Phobius"/>
    </source>
</evidence>
<dbReference type="AlphaFoldDB" id="A0AAV4SZA7"/>
<accession>A0AAV4SZA7</accession>
<gene>
    <name evidence="2" type="ORF">CDAR_574991</name>
</gene>
<evidence type="ECO:0008006" key="4">
    <source>
        <dbReference type="Google" id="ProtNLM"/>
    </source>
</evidence>
<comment type="caution">
    <text evidence="2">The sequence shown here is derived from an EMBL/GenBank/DDBJ whole genome shotgun (WGS) entry which is preliminary data.</text>
</comment>
<evidence type="ECO:0000313" key="2">
    <source>
        <dbReference type="EMBL" id="GIY38722.1"/>
    </source>
</evidence>
<protein>
    <recommendedName>
        <fullName evidence="4">Secreted protein</fullName>
    </recommendedName>
</protein>
<feature type="transmembrane region" description="Helical" evidence="1">
    <location>
        <begin position="29"/>
        <end position="50"/>
    </location>
</feature>
<name>A0AAV4SZA7_9ARAC</name>